<dbReference type="SUPFAM" id="SSF48652">
    <property type="entry name" value="Tetraspanin"/>
    <property type="match status" value="1"/>
</dbReference>
<dbReference type="Proteomes" id="UP001159427">
    <property type="component" value="Unassembled WGS sequence"/>
</dbReference>
<organism evidence="7 8">
    <name type="scientific">Porites evermanni</name>
    <dbReference type="NCBI Taxonomy" id="104178"/>
    <lineage>
        <taxon>Eukaryota</taxon>
        <taxon>Metazoa</taxon>
        <taxon>Cnidaria</taxon>
        <taxon>Anthozoa</taxon>
        <taxon>Hexacorallia</taxon>
        <taxon>Scleractinia</taxon>
        <taxon>Fungiina</taxon>
        <taxon>Poritidae</taxon>
        <taxon>Porites</taxon>
    </lineage>
</organism>
<accession>A0ABN8LRR0</accession>
<evidence type="ECO:0000256" key="6">
    <source>
        <dbReference type="RuleBase" id="RU361218"/>
    </source>
</evidence>
<keyword evidence="3 6" id="KW-0812">Transmembrane</keyword>
<keyword evidence="4 6" id="KW-1133">Transmembrane helix</keyword>
<evidence type="ECO:0000256" key="5">
    <source>
        <dbReference type="ARBA" id="ARBA00023136"/>
    </source>
</evidence>
<dbReference type="InterPro" id="IPR008952">
    <property type="entry name" value="Tetraspanin_EC2_sf"/>
</dbReference>
<dbReference type="Gene3D" id="1.10.1450.10">
    <property type="entry name" value="Tetraspanin"/>
    <property type="match status" value="1"/>
</dbReference>
<dbReference type="Pfam" id="PF00335">
    <property type="entry name" value="Tetraspanin"/>
    <property type="match status" value="1"/>
</dbReference>
<dbReference type="PIRSF" id="PIRSF002419">
    <property type="entry name" value="Tetraspanin"/>
    <property type="match status" value="1"/>
</dbReference>
<evidence type="ECO:0000256" key="4">
    <source>
        <dbReference type="ARBA" id="ARBA00022989"/>
    </source>
</evidence>
<comment type="similarity">
    <text evidence="2 6">Belongs to the tetraspanin (TM4SF) family.</text>
</comment>
<dbReference type="InterPro" id="IPR000301">
    <property type="entry name" value="Tetraspanin_animals"/>
</dbReference>
<feature type="transmembrane region" description="Helical" evidence="6">
    <location>
        <begin position="12"/>
        <end position="35"/>
    </location>
</feature>
<feature type="transmembrane region" description="Helical" evidence="6">
    <location>
        <begin position="208"/>
        <end position="233"/>
    </location>
</feature>
<sequence length="243" mass="26495">MAVEGGAKCIKILLFVFNFIFFLGGVGLLGVGIYVHLNIGDYVELSSVKYVTGSIIIMVVGAIIAVISFFGCCGAIRENRCLLGTFFALMLLVFGLEVAGTVLGYVYRDQVKTELKKDLNNTLNQYRQDGKDGVTKAFDLLQEKEKCCGVNGYRDWQKTPFTNGSHSIVPDSCCKEVKPGCGDISSSIDDIYTDGCYQKTLKLLQDNLMIIGGIGIAVAVIQLLSMIFSMVLICKIKDQSSFA</sequence>
<feature type="transmembrane region" description="Helical" evidence="6">
    <location>
        <begin position="55"/>
        <end position="76"/>
    </location>
</feature>
<evidence type="ECO:0000313" key="7">
    <source>
        <dbReference type="EMBL" id="CAH3019940.1"/>
    </source>
</evidence>
<keyword evidence="8" id="KW-1185">Reference proteome</keyword>
<dbReference type="PANTHER" id="PTHR19282:SF527">
    <property type="entry name" value="TETRASPANIN"/>
    <property type="match status" value="1"/>
</dbReference>
<gene>
    <name evidence="7" type="ORF">PEVE_00004931</name>
</gene>
<dbReference type="PANTHER" id="PTHR19282">
    <property type="entry name" value="TETRASPANIN"/>
    <property type="match status" value="1"/>
</dbReference>
<evidence type="ECO:0000256" key="2">
    <source>
        <dbReference type="ARBA" id="ARBA00006840"/>
    </source>
</evidence>
<feature type="transmembrane region" description="Helical" evidence="6">
    <location>
        <begin position="83"/>
        <end position="107"/>
    </location>
</feature>
<reference evidence="7 8" key="1">
    <citation type="submission" date="2022-05" db="EMBL/GenBank/DDBJ databases">
        <authorList>
            <consortium name="Genoscope - CEA"/>
            <person name="William W."/>
        </authorList>
    </citation>
    <scope>NUCLEOTIDE SEQUENCE [LARGE SCALE GENOMIC DNA]</scope>
</reference>
<evidence type="ECO:0000256" key="1">
    <source>
        <dbReference type="ARBA" id="ARBA00004141"/>
    </source>
</evidence>
<dbReference type="PRINTS" id="PR00259">
    <property type="entry name" value="TMFOUR"/>
</dbReference>
<dbReference type="EMBL" id="CALNXI010000131">
    <property type="protein sequence ID" value="CAH3019940.1"/>
    <property type="molecule type" value="Genomic_DNA"/>
</dbReference>
<comment type="subcellular location">
    <subcellularLocation>
        <location evidence="1 6">Membrane</location>
        <topology evidence="1 6">Multi-pass membrane protein</topology>
    </subcellularLocation>
</comment>
<dbReference type="InterPro" id="IPR018499">
    <property type="entry name" value="Tetraspanin/Peripherin"/>
</dbReference>
<comment type="caution">
    <text evidence="7">The sequence shown here is derived from an EMBL/GenBank/DDBJ whole genome shotgun (WGS) entry which is preliminary data.</text>
</comment>
<keyword evidence="5 6" id="KW-0472">Membrane</keyword>
<proteinExistence type="inferred from homology"/>
<name>A0ABN8LRR0_9CNID</name>
<evidence type="ECO:0000256" key="3">
    <source>
        <dbReference type="ARBA" id="ARBA00022692"/>
    </source>
</evidence>
<evidence type="ECO:0000313" key="8">
    <source>
        <dbReference type="Proteomes" id="UP001159427"/>
    </source>
</evidence>
<protein>
    <recommendedName>
        <fullName evidence="6">Tetraspanin</fullName>
    </recommendedName>
</protein>